<protein>
    <recommendedName>
        <fullName evidence="3">Antitoxin SocA-like Panacea domain-containing protein</fullName>
    </recommendedName>
</protein>
<evidence type="ECO:0000313" key="2">
    <source>
        <dbReference type="Proteomes" id="UP000183162"/>
    </source>
</evidence>
<evidence type="ECO:0000313" key="1">
    <source>
        <dbReference type="EMBL" id="SDL34155.1"/>
    </source>
</evidence>
<dbReference type="RefSeq" id="WP_074566301.1">
    <property type="nucleotide sequence ID" value="NZ_FNGX01000001.1"/>
</dbReference>
<organism evidence="1 2">
    <name type="scientific">Streptococcus equinus</name>
    <name type="common">Streptococcus bovis</name>
    <dbReference type="NCBI Taxonomy" id="1335"/>
    <lineage>
        <taxon>Bacteria</taxon>
        <taxon>Bacillati</taxon>
        <taxon>Bacillota</taxon>
        <taxon>Bacilli</taxon>
        <taxon>Lactobacillales</taxon>
        <taxon>Streptococcaceae</taxon>
        <taxon>Streptococcus</taxon>
    </lineage>
</organism>
<accession>A0A1G9JAD3</accession>
<dbReference type="EMBL" id="FNGX01000001">
    <property type="protein sequence ID" value="SDL34155.1"/>
    <property type="molecule type" value="Genomic_DNA"/>
</dbReference>
<dbReference type="Proteomes" id="UP000183162">
    <property type="component" value="Unassembled WGS sequence"/>
</dbReference>
<dbReference type="OrthoDB" id="2040094at2"/>
<proteinExistence type="predicted"/>
<reference evidence="1 2" key="1">
    <citation type="submission" date="2016-10" db="EMBL/GenBank/DDBJ databases">
        <authorList>
            <person name="de Groot N.N."/>
        </authorList>
    </citation>
    <scope>NUCLEOTIDE SEQUENCE [LARGE SCALE GENOMIC DNA]</scope>
    <source>
        <strain evidence="1 2">Sb09</strain>
    </source>
</reference>
<sequence>MTINTSKSRLNKIAWLNKQKAVDNFSKLQLQKFLFFYEMFQYADEKEYDFYSLKAYKNGPVFSNFYGDTVYREDEVKNYISSVEDVIDIDEENARVSKFLIETMTDSELSKLTHEFNMWKVHQKQIVQNIKQIPMNEEDITEEDKEILSFIKVSEPDYDYQILKLGEKRFVFSKDDFNQLSDEHLELLDSLSNSEELINPVYVELDSDGRLLID</sequence>
<dbReference type="AlphaFoldDB" id="A0A1G9JAD3"/>
<gene>
    <name evidence="1" type="ORF">SAMN05216400_0517</name>
</gene>
<name>A0A1G9JAD3_STREI</name>
<evidence type="ECO:0008006" key="3">
    <source>
        <dbReference type="Google" id="ProtNLM"/>
    </source>
</evidence>